<dbReference type="AlphaFoldDB" id="A0A9X6NFG8"/>
<dbReference type="EMBL" id="MTYJ01000308">
    <property type="protein sequence ID" value="OWA53205.1"/>
    <property type="molecule type" value="Genomic_DNA"/>
</dbReference>
<accession>A0A9X6NFG8</accession>
<keyword evidence="2" id="KW-1185">Reference proteome</keyword>
<reference evidence="2" key="1">
    <citation type="submission" date="2017-01" db="EMBL/GenBank/DDBJ databases">
        <title>Comparative genomics of anhydrobiosis in the tardigrade Hypsibius dujardini.</title>
        <authorList>
            <person name="Yoshida Y."/>
            <person name="Koutsovoulos G."/>
            <person name="Laetsch D."/>
            <person name="Stevens L."/>
            <person name="Kumar S."/>
            <person name="Horikawa D."/>
            <person name="Ishino K."/>
            <person name="Komine S."/>
            <person name="Tomita M."/>
            <person name="Blaxter M."/>
            <person name="Arakawa K."/>
        </authorList>
    </citation>
    <scope>NUCLEOTIDE SEQUENCE [LARGE SCALE GENOMIC DNA]</scope>
    <source>
        <strain evidence="2">Z151</strain>
    </source>
</reference>
<protein>
    <submittedName>
        <fullName evidence="1">Uncharacterized protein</fullName>
    </submittedName>
</protein>
<dbReference type="Proteomes" id="UP000192578">
    <property type="component" value="Unassembled WGS sequence"/>
</dbReference>
<gene>
    <name evidence="1" type="ORF">BV898_17638</name>
</gene>
<evidence type="ECO:0000313" key="2">
    <source>
        <dbReference type="Proteomes" id="UP000192578"/>
    </source>
</evidence>
<sequence>MPVSVPAETSPSRLLLGVNSDEPYDDDLTTKVLSITIGVSTSIPYHKMIVAGCIKKIVLRKDGPEHFQEVLELTVAGKSTRLIDACLPRRDRESVFAKVQTSEVSRLIVVVFGASAAAGTGSQQLQTADSPCAPADSYATLEAGMADKQESPCFFLVAESNFGGEAYHTIYCNAATLAALHASLTDYRQRNCTEEIFLQIAKFDHPLDVSVFRGLETRLRVPIVEREAAAKFYGSPFKELTELLVLDVRLNHLDDSLFLTEAFFKGLRGLRILQTENLAAKLLVALDASRMFPQLKCVGVYETENRNCTCQDAEEITALTKWRMGATKPGVTASTTVADPLRKDLYHACKVGINCYLKDPTSDTYTVASFNENVRKKTCPDYGKRIEEKLSATTTSDWLANNALPYGV</sequence>
<name>A0A9X6NFG8_HYPEX</name>
<organism evidence="1 2">
    <name type="scientific">Hypsibius exemplaris</name>
    <name type="common">Freshwater tardigrade</name>
    <dbReference type="NCBI Taxonomy" id="2072580"/>
    <lineage>
        <taxon>Eukaryota</taxon>
        <taxon>Metazoa</taxon>
        <taxon>Ecdysozoa</taxon>
        <taxon>Tardigrada</taxon>
        <taxon>Eutardigrada</taxon>
        <taxon>Parachela</taxon>
        <taxon>Hypsibioidea</taxon>
        <taxon>Hypsibiidae</taxon>
        <taxon>Hypsibius</taxon>
    </lineage>
</organism>
<comment type="caution">
    <text evidence="1">The sequence shown here is derived from an EMBL/GenBank/DDBJ whole genome shotgun (WGS) entry which is preliminary data.</text>
</comment>
<evidence type="ECO:0000313" key="1">
    <source>
        <dbReference type="EMBL" id="OWA53205.1"/>
    </source>
</evidence>
<proteinExistence type="predicted"/>